<protein>
    <submittedName>
        <fullName evidence="1">Uncharacterized protein</fullName>
    </submittedName>
</protein>
<accession>A0A7I8LKN3</accession>
<proteinExistence type="predicted"/>
<evidence type="ECO:0000313" key="2">
    <source>
        <dbReference type="Proteomes" id="UP000663760"/>
    </source>
</evidence>
<reference evidence="1" key="1">
    <citation type="submission" date="2020-02" db="EMBL/GenBank/DDBJ databases">
        <authorList>
            <person name="Scholz U."/>
            <person name="Mascher M."/>
            <person name="Fiebig A."/>
        </authorList>
    </citation>
    <scope>NUCLEOTIDE SEQUENCE</scope>
</reference>
<evidence type="ECO:0000313" key="1">
    <source>
        <dbReference type="EMBL" id="CAA7409825.1"/>
    </source>
</evidence>
<name>A0A7I8LKN3_SPIIN</name>
<sequence length="39" mass="4524">MHGKLGPELFELFYTSSSKICHVFLCQPNLCKVHLKDLF</sequence>
<keyword evidence="2" id="KW-1185">Reference proteome</keyword>
<dbReference type="Proteomes" id="UP000663760">
    <property type="component" value="Chromosome 16"/>
</dbReference>
<gene>
    <name evidence="1" type="ORF">SI8410_16020503</name>
</gene>
<dbReference type="EMBL" id="LR746279">
    <property type="protein sequence ID" value="CAA7409825.1"/>
    <property type="molecule type" value="Genomic_DNA"/>
</dbReference>
<dbReference type="AlphaFoldDB" id="A0A7I8LKN3"/>
<organism evidence="1 2">
    <name type="scientific">Spirodela intermedia</name>
    <name type="common">Intermediate duckweed</name>
    <dbReference type="NCBI Taxonomy" id="51605"/>
    <lineage>
        <taxon>Eukaryota</taxon>
        <taxon>Viridiplantae</taxon>
        <taxon>Streptophyta</taxon>
        <taxon>Embryophyta</taxon>
        <taxon>Tracheophyta</taxon>
        <taxon>Spermatophyta</taxon>
        <taxon>Magnoliopsida</taxon>
        <taxon>Liliopsida</taxon>
        <taxon>Araceae</taxon>
        <taxon>Lemnoideae</taxon>
        <taxon>Spirodela</taxon>
    </lineage>
</organism>